<dbReference type="EMBL" id="QRBI01000106">
    <property type="protein sequence ID" value="RMC13415.1"/>
    <property type="molecule type" value="Genomic_DNA"/>
</dbReference>
<sequence>MEGIHVEAVHEKLKSIRRKSQKIDSHGRDATLEQVKSMRSHLPEQKEVAETACAELTATHIYCTARDKEVENLASEVKPRNKAIDLEEKPKENHYDSSCILVLEYYSNSV</sequence>
<evidence type="ECO:0000313" key="1">
    <source>
        <dbReference type="EMBL" id="RMC13415.1"/>
    </source>
</evidence>
<accession>A0A3M0KK38</accession>
<comment type="caution">
    <text evidence="1">The sequence shown here is derived from an EMBL/GenBank/DDBJ whole genome shotgun (WGS) entry which is preliminary data.</text>
</comment>
<reference evidence="1 2" key="1">
    <citation type="submission" date="2018-07" db="EMBL/GenBank/DDBJ databases">
        <title>A high quality draft genome assembly of the barn swallow (H. rustica rustica).</title>
        <authorList>
            <person name="Formenti G."/>
            <person name="Chiara M."/>
            <person name="Poveda L."/>
            <person name="Francoijs K.-J."/>
            <person name="Bonisoli-Alquati A."/>
            <person name="Canova L."/>
            <person name="Gianfranceschi L."/>
            <person name="Horner D.S."/>
            <person name="Saino N."/>
        </authorList>
    </citation>
    <scope>NUCLEOTIDE SEQUENCE [LARGE SCALE GENOMIC DNA]</scope>
    <source>
        <strain evidence="1">Chelidonia</strain>
        <tissue evidence="1">Blood</tissue>
    </source>
</reference>
<evidence type="ECO:0000313" key="2">
    <source>
        <dbReference type="Proteomes" id="UP000269221"/>
    </source>
</evidence>
<name>A0A3M0KK38_HIRRU</name>
<dbReference type="Proteomes" id="UP000269221">
    <property type="component" value="Unassembled WGS sequence"/>
</dbReference>
<protein>
    <submittedName>
        <fullName evidence="1">Uncharacterized protein</fullName>
    </submittedName>
</protein>
<gene>
    <name evidence="1" type="ORF">DUI87_10953</name>
</gene>
<proteinExistence type="predicted"/>
<organism evidence="1 2">
    <name type="scientific">Hirundo rustica rustica</name>
    <dbReference type="NCBI Taxonomy" id="333673"/>
    <lineage>
        <taxon>Eukaryota</taxon>
        <taxon>Metazoa</taxon>
        <taxon>Chordata</taxon>
        <taxon>Craniata</taxon>
        <taxon>Vertebrata</taxon>
        <taxon>Euteleostomi</taxon>
        <taxon>Archelosauria</taxon>
        <taxon>Archosauria</taxon>
        <taxon>Dinosauria</taxon>
        <taxon>Saurischia</taxon>
        <taxon>Theropoda</taxon>
        <taxon>Coelurosauria</taxon>
        <taxon>Aves</taxon>
        <taxon>Neognathae</taxon>
        <taxon>Neoaves</taxon>
        <taxon>Telluraves</taxon>
        <taxon>Australaves</taxon>
        <taxon>Passeriformes</taxon>
        <taxon>Sylvioidea</taxon>
        <taxon>Hirundinidae</taxon>
        <taxon>Hirundo</taxon>
    </lineage>
</organism>
<keyword evidence="2" id="KW-1185">Reference proteome</keyword>
<dbReference type="AlphaFoldDB" id="A0A3M0KK38"/>